<protein>
    <submittedName>
        <fullName evidence="2">Uncharacterized protein</fullName>
    </submittedName>
</protein>
<dbReference type="EMBL" id="JAPWGM010000003">
    <property type="protein sequence ID" value="MCZ4244347.1"/>
    <property type="molecule type" value="Genomic_DNA"/>
</dbReference>
<reference evidence="2" key="1">
    <citation type="submission" date="2022-12" db="EMBL/GenBank/DDBJ databases">
        <title>Genome sequence of HCMS5-2.</title>
        <authorList>
            <person name="Woo H."/>
        </authorList>
    </citation>
    <scope>NUCLEOTIDE SEQUENCE</scope>
    <source>
        <strain evidence="2">HCMS5-2</strain>
    </source>
</reference>
<dbReference type="Proteomes" id="UP001144347">
    <property type="component" value="Unassembled WGS sequence"/>
</dbReference>
<comment type="caution">
    <text evidence="2">The sequence shown here is derived from an EMBL/GenBank/DDBJ whole genome shotgun (WGS) entry which is preliminary data.</text>
</comment>
<name>A0ABT4L8U4_9SPHI</name>
<accession>A0ABT4L8U4</accession>
<feature type="chain" id="PRO_5046508393" evidence="1">
    <location>
        <begin position="23"/>
        <end position="149"/>
    </location>
</feature>
<feature type="signal peptide" evidence="1">
    <location>
        <begin position="1"/>
        <end position="22"/>
    </location>
</feature>
<evidence type="ECO:0000313" key="3">
    <source>
        <dbReference type="Proteomes" id="UP001144347"/>
    </source>
</evidence>
<evidence type="ECO:0000313" key="2">
    <source>
        <dbReference type="EMBL" id="MCZ4244347.1"/>
    </source>
</evidence>
<evidence type="ECO:0000256" key="1">
    <source>
        <dbReference type="SAM" id="SignalP"/>
    </source>
</evidence>
<keyword evidence="3" id="KW-1185">Reference proteome</keyword>
<dbReference type="RefSeq" id="WP_269427416.1">
    <property type="nucleotide sequence ID" value="NZ_JAPWGM010000003.1"/>
</dbReference>
<organism evidence="2 3">
    <name type="scientific">Pedobacter punctiformis</name>
    <dbReference type="NCBI Taxonomy" id="3004097"/>
    <lineage>
        <taxon>Bacteria</taxon>
        <taxon>Pseudomonadati</taxon>
        <taxon>Bacteroidota</taxon>
        <taxon>Sphingobacteriia</taxon>
        <taxon>Sphingobacteriales</taxon>
        <taxon>Sphingobacteriaceae</taxon>
        <taxon>Pedobacter</taxon>
    </lineage>
</organism>
<sequence>MKTLIKFMVLCNLIFCTQISIAQVTIKKNGISIAPGTKISNADKDAINNILRQYDSSLYQIRSYSNNGKMTSRKGSLATIKTTEKISSSLISGKGNMVAADMTVQASKMDLDNSSDTSKSIDSHSSIPGREREIQRLISQLKVVLSKYQ</sequence>
<gene>
    <name evidence="2" type="ORF">O0955_10065</name>
</gene>
<proteinExistence type="predicted"/>
<keyword evidence="1" id="KW-0732">Signal</keyword>